<gene>
    <name evidence="2" type="ORF">B5P24_04570</name>
</gene>
<feature type="compositionally biased region" description="Low complexity" evidence="1">
    <location>
        <begin position="55"/>
        <end position="74"/>
    </location>
</feature>
<comment type="caution">
    <text evidence="2">The sequence shown here is derived from an EMBL/GenBank/DDBJ whole genome shotgun (WGS) entry which is preliminary data.</text>
</comment>
<accession>A0A225CC83</accession>
<dbReference type="AlphaFoldDB" id="A0A225CC83"/>
<feature type="compositionally biased region" description="Gly residues" evidence="1">
    <location>
        <begin position="45"/>
        <end position="54"/>
    </location>
</feature>
<organism evidence="2 3">
    <name type="scientific">Clavibacter tessellarius</name>
    <dbReference type="NCBI Taxonomy" id="31965"/>
    <lineage>
        <taxon>Bacteria</taxon>
        <taxon>Bacillati</taxon>
        <taxon>Actinomycetota</taxon>
        <taxon>Actinomycetes</taxon>
        <taxon>Micrococcales</taxon>
        <taxon>Microbacteriaceae</taxon>
        <taxon>Clavibacter</taxon>
    </lineage>
</organism>
<evidence type="ECO:0000256" key="1">
    <source>
        <dbReference type="SAM" id="MobiDB-lite"/>
    </source>
</evidence>
<sequence>MLSAPARSSQPRPGSRGEIGASRTVRLPPGPPPGPPGPPGPPPGGAGFDGGGAADAGPAAPAPTARPAMATTPPVSRLRRVAAGRARWGILSRGASGSVIVDIPPLVFVVLRSTLAHRGGAVKA</sequence>
<name>A0A225CC83_9MICO</name>
<proteinExistence type="predicted"/>
<feature type="region of interest" description="Disordered" evidence="1">
    <location>
        <begin position="1"/>
        <end position="76"/>
    </location>
</feature>
<evidence type="ECO:0000313" key="3">
    <source>
        <dbReference type="Proteomes" id="UP000215316"/>
    </source>
</evidence>
<feature type="compositionally biased region" description="Pro residues" evidence="1">
    <location>
        <begin position="28"/>
        <end position="44"/>
    </location>
</feature>
<evidence type="ECO:0000313" key="2">
    <source>
        <dbReference type="EMBL" id="OQJ62331.1"/>
    </source>
</evidence>
<keyword evidence="3" id="KW-1185">Reference proteome</keyword>
<reference evidence="2" key="1">
    <citation type="submission" date="2017-08" db="EMBL/GenBank/DDBJ databases">
        <title>Genomes of multiple Clavibacter strains from different subspecies.</title>
        <authorList>
            <person name="Yuan X.-K."/>
            <person name="Li X.-S."/>
            <person name="Nie J."/>
            <person name="De Boer S.H."/>
        </authorList>
    </citation>
    <scope>NUCLEOTIDE SEQUENCE [LARGE SCALE GENOMIC DNA]</scope>
    <source>
        <strain evidence="2">ATCC 33566</strain>
    </source>
</reference>
<dbReference type="EMBL" id="MZMQ01000001">
    <property type="protein sequence ID" value="OQJ62331.1"/>
    <property type="molecule type" value="Genomic_DNA"/>
</dbReference>
<feature type="compositionally biased region" description="Polar residues" evidence="1">
    <location>
        <begin position="1"/>
        <end position="12"/>
    </location>
</feature>
<dbReference type="Proteomes" id="UP000215316">
    <property type="component" value="Unassembled WGS sequence"/>
</dbReference>
<protein>
    <submittedName>
        <fullName evidence="2">Uncharacterized protein</fullName>
    </submittedName>
</protein>